<dbReference type="GO" id="GO:0006508">
    <property type="term" value="P:proteolysis"/>
    <property type="evidence" value="ECO:0007669"/>
    <property type="project" value="UniProtKB-KW"/>
</dbReference>
<dbReference type="Pfam" id="PF00877">
    <property type="entry name" value="NLPC_P60"/>
    <property type="match status" value="1"/>
</dbReference>
<dbReference type="SUPFAM" id="SSF54001">
    <property type="entry name" value="Cysteine proteinases"/>
    <property type="match status" value="1"/>
</dbReference>
<evidence type="ECO:0000256" key="2">
    <source>
        <dbReference type="ARBA" id="ARBA00022670"/>
    </source>
</evidence>
<name>A0A2X2RLF4_CAPOC</name>
<dbReference type="EC" id="3.4.-.-" evidence="8"/>
<dbReference type="PROSITE" id="PS51935">
    <property type="entry name" value="NLPC_P60"/>
    <property type="match status" value="1"/>
</dbReference>
<feature type="compositionally biased region" description="Basic residues" evidence="5">
    <location>
        <begin position="45"/>
        <end position="61"/>
    </location>
</feature>
<dbReference type="EMBL" id="UARG01000017">
    <property type="protein sequence ID" value="SQA77111.1"/>
    <property type="molecule type" value="Genomic_DNA"/>
</dbReference>
<evidence type="ECO:0000256" key="4">
    <source>
        <dbReference type="ARBA" id="ARBA00022807"/>
    </source>
</evidence>
<comment type="similarity">
    <text evidence="1">Belongs to the peptidase C40 family.</text>
</comment>
<evidence type="ECO:0000313" key="8">
    <source>
        <dbReference type="EMBL" id="SQA77111.1"/>
    </source>
</evidence>
<dbReference type="AlphaFoldDB" id="A0A2X2RLF4"/>
<dbReference type="GO" id="GO:0008234">
    <property type="term" value="F:cysteine-type peptidase activity"/>
    <property type="evidence" value="ECO:0007669"/>
    <property type="project" value="UniProtKB-KW"/>
</dbReference>
<dbReference type="InterPro" id="IPR051202">
    <property type="entry name" value="Peptidase_C40"/>
</dbReference>
<proteinExistence type="inferred from homology"/>
<dbReference type="InterPro" id="IPR000064">
    <property type="entry name" value="NLP_P60_dom"/>
</dbReference>
<dbReference type="InterPro" id="IPR038765">
    <property type="entry name" value="Papain-like_cys_pep_sf"/>
</dbReference>
<keyword evidence="2" id="KW-0645">Protease</keyword>
<dbReference type="PANTHER" id="PTHR47053:SF1">
    <property type="entry name" value="MUREIN DD-ENDOPEPTIDASE MEPH-RELATED"/>
    <property type="match status" value="1"/>
</dbReference>
<feature type="chain" id="PRO_5015937466" evidence="6">
    <location>
        <begin position="23"/>
        <end position="302"/>
    </location>
</feature>
<keyword evidence="3 8" id="KW-0378">Hydrolase</keyword>
<dbReference type="RefSeq" id="WP_128090719.1">
    <property type="nucleotide sequence ID" value="NZ_UARG01000017.1"/>
</dbReference>
<gene>
    <name evidence="8" type="primary">spr</name>
    <name evidence="8" type="ORF">NCTC11546_00313</name>
</gene>
<evidence type="ECO:0000259" key="7">
    <source>
        <dbReference type="PROSITE" id="PS51935"/>
    </source>
</evidence>
<protein>
    <submittedName>
        <fullName evidence="8">Probable endopeptidase Spr</fullName>
        <ecNumber evidence="8">3.4.-.-</ecNumber>
    </submittedName>
</protein>
<reference evidence="8 9" key="1">
    <citation type="submission" date="2018-06" db="EMBL/GenBank/DDBJ databases">
        <authorList>
            <consortium name="Pathogen Informatics"/>
            <person name="Doyle S."/>
        </authorList>
    </citation>
    <scope>NUCLEOTIDE SEQUENCE [LARGE SCALE GENOMIC DNA]</scope>
    <source>
        <strain evidence="8 9">NCTC11546</strain>
    </source>
</reference>
<evidence type="ECO:0000256" key="6">
    <source>
        <dbReference type="SAM" id="SignalP"/>
    </source>
</evidence>
<sequence>MYVLRILGLFTLLLSLSSFSEAVKNTEKSVVVNTATTKAVENKSKPKKKTFSPPKKGKKATARVASTAKKRHKLPPKRSVAHHSAKKSVKKAPVKRAIAITDKKKKPVKADIAVAKSKRYAPKKHTGNKALKQYAENTLADTELEDDLEDEELFEEPESYETTDIALTALSKSKADTKQQKVLLDTAFSYLGTPYRHGGVTRNGMDCSGFVSTTFKSISVPLSRSSQEMATQGTKIDLEDVKVGDLLFFRTTRKSRISHVGMVVDIDGDIKFIHSSSKRGVVISSLSDEYYKKTFRMAKRVM</sequence>
<dbReference type="Gene3D" id="3.90.1720.10">
    <property type="entry name" value="endopeptidase domain like (from Nostoc punctiforme)"/>
    <property type="match status" value="1"/>
</dbReference>
<feature type="domain" description="NlpC/P60" evidence="7">
    <location>
        <begin position="177"/>
        <end position="302"/>
    </location>
</feature>
<feature type="compositionally biased region" description="Basic residues" evidence="5">
    <location>
        <begin position="68"/>
        <end position="93"/>
    </location>
</feature>
<dbReference type="Proteomes" id="UP000249891">
    <property type="component" value="Unassembled WGS sequence"/>
</dbReference>
<keyword evidence="6" id="KW-0732">Signal</keyword>
<accession>A0A2X2RLF4</accession>
<feature type="region of interest" description="Disordered" evidence="5">
    <location>
        <begin position="40"/>
        <end position="93"/>
    </location>
</feature>
<evidence type="ECO:0000256" key="5">
    <source>
        <dbReference type="SAM" id="MobiDB-lite"/>
    </source>
</evidence>
<evidence type="ECO:0000256" key="1">
    <source>
        <dbReference type="ARBA" id="ARBA00007074"/>
    </source>
</evidence>
<evidence type="ECO:0000313" key="9">
    <source>
        <dbReference type="Proteomes" id="UP000249891"/>
    </source>
</evidence>
<feature type="signal peptide" evidence="6">
    <location>
        <begin position="1"/>
        <end position="22"/>
    </location>
</feature>
<keyword evidence="4" id="KW-0788">Thiol protease</keyword>
<organism evidence="8 9">
    <name type="scientific">Capnocytophaga ochracea</name>
    <dbReference type="NCBI Taxonomy" id="1018"/>
    <lineage>
        <taxon>Bacteria</taxon>
        <taxon>Pseudomonadati</taxon>
        <taxon>Bacteroidota</taxon>
        <taxon>Flavobacteriia</taxon>
        <taxon>Flavobacteriales</taxon>
        <taxon>Flavobacteriaceae</taxon>
        <taxon>Capnocytophaga</taxon>
    </lineage>
</organism>
<evidence type="ECO:0000256" key="3">
    <source>
        <dbReference type="ARBA" id="ARBA00022801"/>
    </source>
</evidence>
<dbReference type="PANTHER" id="PTHR47053">
    <property type="entry name" value="MUREIN DD-ENDOPEPTIDASE MEPH-RELATED"/>
    <property type="match status" value="1"/>
</dbReference>